<dbReference type="SUPFAM" id="SSF51735">
    <property type="entry name" value="NAD(P)-binding Rossmann-fold domains"/>
    <property type="match status" value="1"/>
</dbReference>
<dbReference type="PANTHER" id="PTHR43639">
    <property type="entry name" value="OXIDOREDUCTASE, SHORT-CHAIN DEHYDROGENASE/REDUCTASE FAMILY (AFU_ORTHOLOGUE AFUA_5G02870)"/>
    <property type="match status" value="1"/>
</dbReference>
<comment type="similarity">
    <text evidence="1">Belongs to the short-chain dehydrogenases/reductases (SDR) family.</text>
</comment>
<dbReference type="Pfam" id="PF13561">
    <property type="entry name" value="adh_short_C2"/>
    <property type="match status" value="1"/>
</dbReference>
<keyword evidence="2" id="KW-0560">Oxidoreductase</keyword>
<dbReference type="InterPro" id="IPR002347">
    <property type="entry name" value="SDR_fam"/>
</dbReference>
<evidence type="ECO:0000256" key="1">
    <source>
        <dbReference type="ARBA" id="ARBA00006484"/>
    </source>
</evidence>
<proteinExistence type="inferred from homology"/>
<dbReference type="EMBL" id="JAYFUH010000077">
    <property type="protein sequence ID" value="MEA5667194.1"/>
    <property type="molecule type" value="Genomic_DNA"/>
</dbReference>
<keyword evidence="4" id="KW-1185">Reference proteome</keyword>
<evidence type="ECO:0000313" key="3">
    <source>
        <dbReference type="EMBL" id="MEA5667194.1"/>
    </source>
</evidence>
<dbReference type="PANTHER" id="PTHR43639:SF1">
    <property type="entry name" value="SHORT-CHAIN DEHYDROGENASE_REDUCTASE FAMILY PROTEIN"/>
    <property type="match status" value="1"/>
</dbReference>
<dbReference type="PROSITE" id="PS00061">
    <property type="entry name" value="ADH_SHORT"/>
    <property type="match status" value="1"/>
</dbReference>
<accession>A0ABU5V1G9</accession>
<dbReference type="RefSeq" id="WP_323438311.1">
    <property type="nucleotide sequence ID" value="NZ_JAYFUH010000077.1"/>
</dbReference>
<dbReference type="Gene3D" id="3.40.50.720">
    <property type="entry name" value="NAD(P)-binding Rossmann-like Domain"/>
    <property type="match status" value="1"/>
</dbReference>
<sequence length="253" mass="26318">MSVPTLTGARVLVAGGSRGIGLAIADAFARAGARISLCARNAQILQQAAVLLEATGAQAVHAQSCDLADPAQIAQWVDAAATALGGIDIVVNNASGYGNGNDDASWQAGFDIDLMAAVRTNRCVLPHLRRSAMPAILNISSINASVPTPRAAAYSTAKAALNYYTTALATELAHERIRVNALAPGSIEFPGGLWERRRSEEPALYARIRDRIPFGGFGDVEDVAQAALFLCSPAARWITGQVLAVDGGQSLPA</sequence>
<dbReference type="InterPro" id="IPR020904">
    <property type="entry name" value="Sc_DH/Rdtase_CS"/>
</dbReference>
<organism evidence="3 4">
    <name type="scientific">Stenotrophomonas capsici</name>
    <dbReference type="NCBI Taxonomy" id="3110230"/>
    <lineage>
        <taxon>Bacteria</taxon>
        <taxon>Pseudomonadati</taxon>
        <taxon>Pseudomonadota</taxon>
        <taxon>Gammaproteobacteria</taxon>
        <taxon>Lysobacterales</taxon>
        <taxon>Lysobacteraceae</taxon>
        <taxon>Stenotrophomonas</taxon>
    </lineage>
</organism>
<dbReference type="PRINTS" id="PR00080">
    <property type="entry name" value="SDRFAMILY"/>
</dbReference>
<protein>
    <submittedName>
        <fullName evidence="3">SDR family NAD(P)-dependent oxidoreductase</fullName>
    </submittedName>
</protein>
<reference evidence="3 4" key="1">
    <citation type="submission" date="2023-12" db="EMBL/GenBank/DDBJ databases">
        <title>Stenotrophomonas guangdongensis sp. nov., isolated from wilted pepper plants (Capsicum annuum).</title>
        <authorList>
            <person name="Qiu M."/>
            <person name="Li Y."/>
            <person name="Liu Q."/>
            <person name="Zhang X."/>
            <person name="Huang Y."/>
            <person name="Guo R."/>
            <person name="Hu M."/>
            <person name="Zhou J."/>
            <person name="Zhou X."/>
        </authorList>
    </citation>
    <scope>NUCLEOTIDE SEQUENCE [LARGE SCALE GENOMIC DNA]</scope>
    <source>
        <strain evidence="3 4">MH1</strain>
    </source>
</reference>
<comment type="caution">
    <text evidence="3">The sequence shown here is derived from an EMBL/GenBank/DDBJ whole genome shotgun (WGS) entry which is preliminary data.</text>
</comment>
<dbReference type="PRINTS" id="PR00081">
    <property type="entry name" value="GDHRDH"/>
</dbReference>
<dbReference type="Proteomes" id="UP001301653">
    <property type="component" value="Unassembled WGS sequence"/>
</dbReference>
<dbReference type="InterPro" id="IPR036291">
    <property type="entry name" value="NAD(P)-bd_dom_sf"/>
</dbReference>
<evidence type="ECO:0000256" key="2">
    <source>
        <dbReference type="ARBA" id="ARBA00023002"/>
    </source>
</evidence>
<gene>
    <name evidence="3" type="ORF">VA603_06540</name>
</gene>
<evidence type="ECO:0000313" key="4">
    <source>
        <dbReference type="Proteomes" id="UP001301653"/>
    </source>
</evidence>
<name>A0ABU5V1G9_9GAMM</name>